<gene>
    <name evidence="17" type="ORF">MANES_14G020000</name>
</gene>
<dbReference type="InterPro" id="IPR032675">
    <property type="entry name" value="LRR_dom_sf"/>
</dbReference>
<dbReference type="SUPFAM" id="SSF52058">
    <property type="entry name" value="L domain-like"/>
    <property type="match status" value="3"/>
</dbReference>
<dbReference type="Pfam" id="PF23598">
    <property type="entry name" value="LRR_14"/>
    <property type="match status" value="1"/>
</dbReference>
<dbReference type="FunFam" id="3.80.10.10:FF:000095">
    <property type="entry name" value="LRR receptor-like serine/threonine-protein kinase GSO1"/>
    <property type="match status" value="1"/>
</dbReference>
<dbReference type="OrthoDB" id="842184at2759"/>
<keyword evidence="9 13" id="KW-0472">Membrane</keyword>
<organism evidence="17">
    <name type="scientific">Manihot esculenta</name>
    <name type="common">Cassava</name>
    <name type="synonym">Jatropha manihot</name>
    <dbReference type="NCBI Taxonomy" id="3983"/>
    <lineage>
        <taxon>Eukaryota</taxon>
        <taxon>Viridiplantae</taxon>
        <taxon>Streptophyta</taxon>
        <taxon>Embryophyta</taxon>
        <taxon>Tracheophyta</taxon>
        <taxon>Spermatophyta</taxon>
        <taxon>Magnoliopsida</taxon>
        <taxon>eudicotyledons</taxon>
        <taxon>Gunneridae</taxon>
        <taxon>Pentapetalae</taxon>
        <taxon>rosids</taxon>
        <taxon>fabids</taxon>
        <taxon>Malpighiales</taxon>
        <taxon>Euphorbiaceae</taxon>
        <taxon>Crotonoideae</taxon>
        <taxon>Manihoteae</taxon>
        <taxon>Manihot</taxon>
    </lineage>
</organism>
<evidence type="ECO:0000256" key="7">
    <source>
        <dbReference type="ARBA" id="ARBA00022737"/>
    </source>
</evidence>
<dbReference type="PROSITE" id="PS51450">
    <property type="entry name" value="LRR"/>
    <property type="match status" value="1"/>
</dbReference>
<dbReference type="Pfam" id="PF13855">
    <property type="entry name" value="LRR_8"/>
    <property type="match status" value="1"/>
</dbReference>
<dbReference type="PANTHER" id="PTHR48063:SF101">
    <property type="entry name" value="LRR RECEPTOR-LIKE SERINE_THREONINE-PROTEIN KINASE FLS2"/>
    <property type="match status" value="1"/>
</dbReference>
<dbReference type="FunFam" id="3.80.10.10:FF:001347">
    <property type="entry name" value="LRR receptor-like serine/threonine-protein kinase GSO2"/>
    <property type="match status" value="1"/>
</dbReference>
<evidence type="ECO:0000256" key="12">
    <source>
        <dbReference type="SAM" id="MobiDB-lite"/>
    </source>
</evidence>
<feature type="signal peptide" evidence="14">
    <location>
        <begin position="1"/>
        <end position="24"/>
    </location>
</feature>
<dbReference type="InterPro" id="IPR003591">
    <property type="entry name" value="Leu-rich_rpt_typical-subtyp"/>
</dbReference>
<dbReference type="STRING" id="3983.A0A2C9UHP7"/>
<keyword evidence="11" id="KW-0325">Glycoprotein</keyword>
<evidence type="ECO:0000256" key="1">
    <source>
        <dbReference type="ARBA" id="ARBA00004251"/>
    </source>
</evidence>
<dbReference type="PANTHER" id="PTHR48063">
    <property type="entry name" value="LRR RECEPTOR-LIKE KINASE"/>
    <property type="match status" value="1"/>
</dbReference>
<evidence type="ECO:0000256" key="11">
    <source>
        <dbReference type="ARBA" id="ARBA00023180"/>
    </source>
</evidence>
<keyword evidence="10" id="KW-0675">Receptor</keyword>
<evidence type="ECO:0000256" key="3">
    <source>
        <dbReference type="ARBA" id="ARBA00022475"/>
    </source>
</evidence>
<dbReference type="InterPro" id="IPR013210">
    <property type="entry name" value="LRR_N_plant-typ"/>
</dbReference>
<evidence type="ECO:0000256" key="4">
    <source>
        <dbReference type="ARBA" id="ARBA00022614"/>
    </source>
</evidence>
<dbReference type="FunFam" id="3.80.10.10:FF:000213">
    <property type="entry name" value="Tyrosine-sulfated glycopeptide receptor 1"/>
    <property type="match status" value="1"/>
</dbReference>
<dbReference type="Gene3D" id="3.80.10.10">
    <property type="entry name" value="Ribonuclease Inhibitor"/>
    <property type="match status" value="4"/>
</dbReference>
<dbReference type="FunFam" id="3.80.10.10:FF:000356">
    <property type="entry name" value="LRR receptor-like serine/threonine-protein kinase"/>
    <property type="match status" value="1"/>
</dbReference>
<evidence type="ECO:0000259" key="16">
    <source>
        <dbReference type="Pfam" id="PF23598"/>
    </source>
</evidence>
<dbReference type="PRINTS" id="PR00019">
    <property type="entry name" value="LEURICHRPT"/>
</dbReference>
<feature type="chain" id="PRO_5012790597" evidence="14">
    <location>
        <begin position="25"/>
        <end position="876"/>
    </location>
</feature>
<feature type="domain" description="Disease resistance R13L4/SHOC-2-like LRR" evidence="16">
    <location>
        <begin position="108"/>
        <end position="234"/>
    </location>
</feature>
<dbReference type="EMBL" id="CM004400">
    <property type="protein sequence ID" value="OAY30309.1"/>
    <property type="molecule type" value="Genomic_DNA"/>
</dbReference>
<accession>A0A2C9UHP7</accession>
<dbReference type="AlphaFoldDB" id="A0A2C9UHP7"/>
<evidence type="ECO:0000256" key="6">
    <source>
        <dbReference type="ARBA" id="ARBA00022729"/>
    </source>
</evidence>
<keyword evidence="8 13" id="KW-1133">Transmembrane helix</keyword>
<evidence type="ECO:0000256" key="5">
    <source>
        <dbReference type="ARBA" id="ARBA00022692"/>
    </source>
</evidence>
<dbReference type="GO" id="GO:0005886">
    <property type="term" value="C:plasma membrane"/>
    <property type="evidence" value="ECO:0007669"/>
    <property type="project" value="UniProtKB-SubCell"/>
</dbReference>
<proteinExistence type="inferred from homology"/>
<evidence type="ECO:0000313" key="17">
    <source>
        <dbReference type="EMBL" id="OAY30309.1"/>
    </source>
</evidence>
<reference evidence="17" key="1">
    <citation type="submission" date="2016-02" db="EMBL/GenBank/DDBJ databases">
        <title>WGS assembly of Manihot esculenta.</title>
        <authorList>
            <person name="Bredeson J.V."/>
            <person name="Prochnik S.E."/>
            <person name="Lyons J.B."/>
            <person name="Schmutz J."/>
            <person name="Grimwood J."/>
            <person name="Vrebalov J."/>
            <person name="Bart R.S."/>
            <person name="Amuge T."/>
            <person name="Ferguson M.E."/>
            <person name="Green R."/>
            <person name="Putnam N."/>
            <person name="Stites J."/>
            <person name="Rounsley S."/>
            <person name="Rokhsar D.S."/>
        </authorList>
    </citation>
    <scope>NUCLEOTIDE SEQUENCE [LARGE SCALE GENOMIC DNA]</scope>
    <source>
        <tissue evidence="17">Leaf</tissue>
    </source>
</reference>
<comment type="subcellular location">
    <subcellularLocation>
        <location evidence="1">Cell membrane</location>
        <topology evidence="1">Single-pass type I membrane protein</topology>
    </subcellularLocation>
</comment>
<evidence type="ECO:0000256" key="2">
    <source>
        <dbReference type="ARBA" id="ARBA00009592"/>
    </source>
</evidence>
<dbReference type="Pfam" id="PF08263">
    <property type="entry name" value="LRRNT_2"/>
    <property type="match status" value="1"/>
</dbReference>
<evidence type="ECO:0000256" key="8">
    <source>
        <dbReference type="ARBA" id="ARBA00022989"/>
    </source>
</evidence>
<dbReference type="InterPro" id="IPR001611">
    <property type="entry name" value="Leu-rich_rpt"/>
</dbReference>
<feature type="domain" description="Leucine-rich repeat-containing N-terminal plant-type" evidence="15">
    <location>
        <begin position="40"/>
        <end position="79"/>
    </location>
</feature>
<evidence type="ECO:0000256" key="13">
    <source>
        <dbReference type="SAM" id="Phobius"/>
    </source>
</evidence>
<dbReference type="SMART" id="SM00369">
    <property type="entry name" value="LRR_TYP"/>
    <property type="match status" value="8"/>
</dbReference>
<keyword evidence="5 13" id="KW-0812">Transmembrane</keyword>
<dbReference type="OMA" id="QCQLLQI"/>
<keyword evidence="3" id="KW-1003">Cell membrane</keyword>
<feature type="region of interest" description="Disordered" evidence="12">
    <location>
        <begin position="816"/>
        <end position="837"/>
    </location>
</feature>
<sequence length="876" mass="97698">MSITYTRSLLLFVLLVEHLLPALGFNQGAGDGRIHCIEIERRALLEIKQDLVDDYGHLDSWGSEEGKRDCCEWRGIQCSNQTGHITVLDLHVAELGDRNKPLRGKINHSLLKLQHLRYLDFSGNDFQGTLLPNFNGSLSKLRYLNISNVGFTGTLSYQLRNLSSLQSLDLSDNQLDGIIPSAFQNMISLKNLNLSFNTIEGTIPNFFGNFCSLHTLDLAGNNLTGQLPAFLEHLSGCAENSLEILNLKMNQLHGSLPDITRFSSLKELFLCENHLNGSFPERFSQLSDLVVLEVDHNQLAGSLPDLTIFPSLKRLSLSHNRLNGTVTESLGGLSKLEVLYANHNSFHGLITEAHFQNLSQLQELFLNKNPLALKFNSDWSPPFQLDTVCLMSCNLGPYFPKWLQNQNNYTSLDISDAGISGPVPEWFWNLSPRVRFLNLSHNLLSGMVPDLSSKFVGSPGIDLNSNLFEGPLPLLPSNALSLSLSKNRFLGSISSICNSIGRKLNFLDLSDNLLSGVLDDDCFMNGQQLVVLNLADNNFSGKIPNSVGSLSELQTFSLRNNSFSGEITLSFRNCSRLRFLDLSHNRLSGKIPAWIGESQRDLIFFSLQSNAFHGSIPVQLCWLQNILLLDLSINNISGTIPRCLKNFTHMSRKQGDNNYNFYDYNFSASSGEDGGFQAKYADSALIGWKGRTYRYDKNLQLLRIINLAENKLSGKIPGEITSLQALVGFNLSRNDLSGRIPLEIGKLKQLQWLDLSRNRLSGVIPDGMAKLYFLSYMDLSYNNLSGRIPTSTQLQSFDASTFSGNSNICGPPVIQKCPGDERPQVGPTNDDRQDNEENDDDFRKWFLAGLASGFSVSFVGILGILVQRPPWRRAFF</sequence>
<evidence type="ECO:0000256" key="10">
    <source>
        <dbReference type="ARBA" id="ARBA00023170"/>
    </source>
</evidence>
<dbReference type="Pfam" id="PF00560">
    <property type="entry name" value="LRR_1"/>
    <property type="match status" value="6"/>
</dbReference>
<keyword evidence="6 14" id="KW-0732">Signal</keyword>
<evidence type="ECO:0000256" key="14">
    <source>
        <dbReference type="SAM" id="SignalP"/>
    </source>
</evidence>
<comment type="similarity">
    <text evidence="2">Belongs to the RLP family.</text>
</comment>
<keyword evidence="4" id="KW-0433">Leucine-rich repeat</keyword>
<protein>
    <submittedName>
        <fullName evidence="17">Uncharacterized protein</fullName>
    </submittedName>
</protein>
<dbReference type="InterPro" id="IPR046956">
    <property type="entry name" value="RLP23-like"/>
</dbReference>
<evidence type="ECO:0000259" key="15">
    <source>
        <dbReference type="Pfam" id="PF08263"/>
    </source>
</evidence>
<keyword evidence="7" id="KW-0677">Repeat</keyword>
<name>A0A2C9UHP7_MANES</name>
<evidence type="ECO:0000256" key="9">
    <source>
        <dbReference type="ARBA" id="ARBA00023136"/>
    </source>
</evidence>
<dbReference type="InterPro" id="IPR055414">
    <property type="entry name" value="LRR_R13L4/SHOC2-like"/>
</dbReference>
<feature type="transmembrane region" description="Helical" evidence="13">
    <location>
        <begin position="845"/>
        <end position="866"/>
    </location>
</feature>